<keyword evidence="2 8" id="KW-0349">Heme</keyword>
<dbReference type="OrthoDB" id="9805202at2"/>
<name>A0A4R3U6T8_ROSSA</name>
<keyword evidence="4 10" id="KW-0732">Signal</keyword>
<dbReference type="GO" id="GO:0020037">
    <property type="term" value="F:heme binding"/>
    <property type="evidence" value="ECO:0007669"/>
    <property type="project" value="InterPro"/>
</dbReference>
<evidence type="ECO:0000256" key="2">
    <source>
        <dbReference type="ARBA" id="ARBA00022617"/>
    </source>
</evidence>
<keyword evidence="3 9" id="KW-0479">Metal-binding</keyword>
<dbReference type="GO" id="GO:0042597">
    <property type="term" value="C:periplasmic space"/>
    <property type="evidence" value="ECO:0007669"/>
    <property type="project" value="UniProtKB-SubCell"/>
</dbReference>
<evidence type="ECO:0000313" key="13">
    <source>
        <dbReference type="Proteomes" id="UP000295110"/>
    </source>
</evidence>
<keyword evidence="5" id="KW-0574">Periplasm</keyword>
<gene>
    <name evidence="12" type="ORF">EV671_10922</name>
</gene>
<feature type="binding site" description="covalent" evidence="8">
    <location>
        <position position="66"/>
    </location>
    <ligand>
        <name>heme c</name>
        <dbReference type="ChEBI" id="CHEBI:61717"/>
        <label>1</label>
    </ligand>
</feature>
<feature type="binding site" description="axial binding residue" evidence="9">
    <location>
        <position position="210"/>
    </location>
    <ligand>
        <name>heme c</name>
        <dbReference type="ChEBI" id="CHEBI:61717"/>
        <label>2</label>
    </ligand>
    <ligandPart>
        <name>Fe</name>
        <dbReference type="ChEBI" id="CHEBI:18248"/>
    </ligandPart>
</feature>
<keyword evidence="12" id="KW-0575">Peroxidase</keyword>
<feature type="binding site" description="covalent" evidence="8">
    <location>
        <position position="206"/>
    </location>
    <ligand>
        <name>heme c</name>
        <dbReference type="ChEBI" id="CHEBI:61717"/>
        <label>2</label>
    </ligand>
</feature>
<dbReference type="PROSITE" id="PS51007">
    <property type="entry name" value="CYTC"/>
    <property type="match status" value="1"/>
</dbReference>
<comment type="caution">
    <text evidence="12">The sequence shown here is derived from an EMBL/GenBank/DDBJ whole genome shotgun (WGS) entry which is preliminary data.</text>
</comment>
<comment type="cofactor">
    <cofactor evidence="8">
        <name>heme</name>
        <dbReference type="ChEBI" id="CHEBI:30413"/>
    </cofactor>
    <text evidence="8">Binds 2 heme groups.</text>
</comment>
<comment type="PTM">
    <text evidence="8">Binds 2 heme groups per subunit.</text>
</comment>
<evidence type="ECO:0000256" key="10">
    <source>
        <dbReference type="SAM" id="SignalP"/>
    </source>
</evidence>
<dbReference type="InterPro" id="IPR026259">
    <property type="entry name" value="MauG/Cytc_peroxidase"/>
</dbReference>
<dbReference type="RefSeq" id="WP_132576888.1">
    <property type="nucleotide sequence ID" value="NZ_CBCSGL010000131.1"/>
</dbReference>
<organism evidence="12 13">
    <name type="scientific">Roseateles saccharophilus</name>
    <name type="common">Pseudomonas saccharophila</name>
    <dbReference type="NCBI Taxonomy" id="304"/>
    <lineage>
        <taxon>Bacteria</taxon>
        <taxon>Pseudomonadati</taxon>
        <taxon>Pseudomonadota</taxon>
        <taxon>Betaproteobacteria</taxon>
        <taxon>Burkholderiales</taxon>
        <taxon>Sphaerotilaceae</taxon>
        <taxon>Roseateles</taxon>
    </lineage>
</organism>
<reference evidence="12 13" key="1">
    <citation type="submission" date="2019-03" db="EMBL/GenBank/DDBJ databases">
        <title>Genomic Encyclopedia of Type Strains, Phase IV (KMG-IV): sequencing the most valuable type-strain genomes for metagenomic binning, comparative biology and taxonomic classification.</title>
        <authorList>
            <person name="Goeker M."/>
        </authorList>
    </citation>
    <scope>NUCLEOTIDE SEQUENCE [LARGE SCALE GENOMIC DNA]</scope>
    <source>
        <strain evidence="12 13">DSM 654</strain>
    </source>
</reference>
<evidence type="ECO:0000256" key="3">
    <source>
        <dbReference type="ARBA" id="ARBA00022723"/>
    </source>
</evidence>
<evidence type="ECO:0000256" key="8">
    <source>
        <dbReference type="PIRSR" id="PIRSR000294-1"/>
    </source>
</evidence>
<comment type="subcellular location">
    <subcellularLocation>
        <location evidence="1">Periplasm</location>
    </subcellularLocation>
</comment>
<evidence type="ECO:0000256" key="4">
    <source>
        <dbReference type="ARBA" id="ARBA00022729"/>
    </source>
</evidence>
<dbReference type="PANTHER" id="PTHR30600:SF7">
    <property type="entry name" value="CYTOCHROME C PEROXIDASE-RELATED"/>
    <property type="match status" value="1"/>
</dbReference>
<dbReference type="AlphaFoldDB" id="A0A4R3U6T8"/>
<evidence type="ECO:0000256" key="5">
    <source>
        <dbReference type="ARBA" id="ARBA00022764"/>
    </source>
</evidence>
<evidence type="ECO:0000259" key="11">
    <source>
        <dbReference type="PROSITE" id="PS51007"/>
    </source>
</evidence>
<keyword evidence="6" id="KW-0560">Oxidoreductase</keyword>
<dbReference type="PIRSF" id="PIRSF000294">
    <property type="entry name" value="Cytochrome-c_peroxidase"/>
    <property type="match status" value="1"/>
</dbReference>
<sequence>MRILAFQWASGLLVAAGVSALSAPMDEPIKPLPSTLKQDPARAEIGRLLFHDARLSANGKVACVSCHDTTKGGSDGRDRSIGFGGALTGVHAPTVFNAAFNFKQFWNGRADSLEGQVDLVVQNPVEMGSRWEAVVAKVAADAKYRAAFAEAYPQGVTAANIRHAIATYERTLITPNSRFDRYLRGDSGAITANEREGYARFKRYGCVACHQGVNVGGNMFQRFGVMGDYFARRGNLTPADLGRFEVTHDEGDRYVFKVPSLRNVALRPPYFHDASAKTLEDAVDVMFRYQLGRVATQQDKALIIDFLRTLNGELEGKP</sequence>
<dbReference type="InterPro" id="IPR051395">
    <property type="entry name" value="Cytochrome_c_Peroxidase/MauG"/>
</dbReference>
<evidence type="ECO:0000256" key="9">
    <source>
        <dbReference type="PIRSR" id="PIRSR000294-2"/>
    </source>
</evidence>
<dbReference type="Proteomes" id="UP000295110">
    <property type="component" value="Unassembled WGS sequence"/>
</dbReference>
<protein>
    <submittedName>
        <fullName evidence="12">Cytochrome c peroxidase</fullName>
    </submittedName>
</protein>
<dbReference type="SUPFAM" id="SSF46626">
    <property type="entry name" value="Cytochrome c"/>
    <property type="match status" value="2"/>
</dbReference>
<dbReference type="PANTHER" id="PTHR30600">
    <property type="entry name" value="CYTOCHROME C PEROXIDASE-RELATED"/>
    <property type="match status" value="1"/>
</dbReference>
<accession>A0A4R3U6T8</accession>
<keyword evidence="7 9" id="KW-0408">Iron</keyword>
<dbReference type="Pfam" id="PF03150">
    <property type="entry name" value="CCP_MauG"/>
    <property type="match status" value="1"/>
</dbReference>
<dbReference type="InterPro" id="IPR009056">
    <property type="entry name" value="Cyt_c-like_dom"/>
</dbReference>
<evidence type="ECO:0000256" key="7">
    <source>
        <dbReference type="ARBA" id="ARBA00023004"/>
    </source>
</evidence>
<dbReference type="InterPro" id="IPR036909">
    <property type="entry name" value="Cyt_c-like_dom_sf"/>
</dbReference>
<proteinExistence type="predicted"/>
<dbReference type="InterPro" id="IPR004852">
    <property type="entry name" value="Di-haem_cyt_c_peroxidsae"/>
</dbReference>
<dbReference type="Gene3D" id="1.10.760.10">
    <property type="entry name" value="Cytochrome c-like domain"/>
    <property type="match status" value="2"/>
</dbReference>
<dbReference type="GO" id="GO:0046872">
    <property type="term" value="F:metal ion binding"/>
    <property type="evidence" value="ECO:0007669"/>
    <property type="project" value="UniProtKB-KW"/>
</dbReference>
<feature type="signal peptide" evidence="10">
    <location>
        <begin position="1"/>
        <end position="22"/>
    </location>
</feature>
<keyword evidence="13" id="KW-1185">Reference proteome</keyword>
<evidence type="ECO:0000256" key="6">
    <source>
        <dbReference type="ARBA" id="ARBA00023002"/>
    </source>
</evidence>
<feature type="binding site" description="covalent" evidence="8">
    <location>
        <position position="209"/>
    </location>
    <ligand>
        <name>heme c</name>
        <dbReference type="ChEBI" id="CHEBI:61717"/>
        <label>2</label>
    </ligand>
</feature>
<dbReference type="GO" id="GO:0009055">
    <property type="term" value="F:electron transfer activity"/>
    <property type="evidence" value="ECO:0007669"/>
    <property type="project" value="InterPro"/>
</dbReference>
<dbReference type="GO" id="GO:0004130">
    <property type="term" value="F:cytochrome-c peroxidase activity"/>
    <property type="evidence" value="ECO:0007669"/>
    <property type="project" value="TreeGrafter"/>
</dbReference>
<feature type="chain" id="PRO_5020758885" evidence="10">
    <location>
        <begin position="23"/>
        <end position="318"/>
    </location>
</feature>
<feature type="binding site" description="axial binding residue" evidence="9">
    <location>
        <position position="67"/>
    </location>
    <ligand>
        <name>heme c</name>
        <dbReference type="ChEBI" id="CHEBI:61717"/>
        <label>1</label>
    </ligand>
    <ligandPart>
        <name>Fe</name>
        <dbReference type="ChEBI" id="CHEBI:18248"/>
    </ligandPart>
</feature>
<feature type="binding site" description="covalent" evidence="8">
    <location>
        <position position="63"/>
    </location>
    <ligand>
        <name>heme c</name>
        <dbReference type="ChEBI" id="CHEBI:61717"/>
        <label>1</label>
    </ligand>
</feature>
<dbReference type="EMBL" id="SMBU01000092">
    <property type="protein sequence ID" value="TCU81128.1"/>
    <property type="molecule type" value="Genomic_DNA"/>
</dbReference>
<evidence type="ECO:0000256" key="1">
    <source>
        <dbReference type="ARBA" id="ARBA00004418"/>
    </source>
</evidence>
<feature type="domain" description="Cytochrome c" evidence="11">
    <location>
        <begin position="41"/>
        <end position="149"/>
    </location>
</feature>
<evidence type="ECO:0000313" key="12">
    <source>
        <dbReference type="EMBL" id="TCU81128.1"/>
    </source>
</evidence>
<feature type="binding site" description="axial binding residue" evidence="9">
    <location>
        <position position="286"/>
    </location>
    <ligand>
        <name>heme c</name>
        <dbReference type="ChEBI" id="CHEBI:61717"/>
        <label>2</label>
    </ligand>
    <ligandPart>
        <name>Fe</name>
        <dbReference type="ChEBI" id="CHEBI:18248"/>
    </ligandPart>
</feature>